<feature type="domain" description="Helicase C-terminal" evidence="19">
    <location>
        <begin position="216"/>
        <end position="365"/>
    </location>
</feature>
<comment type="cofactor">
    <cofactor evidence="2">
        <name>Zn(2+)</name>
        <dbReference type="ChEBI" id="CHEBI:29105"/>
    </cofactor>
</comment>
<dbReference type="CDD" id="cd17920">
    <property type="entry name" value="DEXHc_RecQ"/>
    <property type="match status" value="1"/>
</dbReference>
<dbReference type="EC" id="5.6.2.4" evidence="16"/>
<name>A0ABW2DPU9_9BACT</name>
<dbReference type="SUPFAM" id="SSF52540">
    <property type="entry name" value="P-loop containing nucleoside triphosphate hydrolases"/>
    <property type="match status" value="1"/>
</dbReference>
<dbReference type="InterPro" id="IPR032284">
    <property type="entry name" value="RecQ_Zn-bd"/>
</dbReference>
<evidence type="ECO:0000256" key="6">
    <source>
        <dbReference type="ARBA" id="ARBA00022763"/>
    </source>
</evidence>
<keyword evidence="6" id="KW-0227">DNA damage</keyword>
<evidence type="ECO:0000256" key="3">
    <source>
        <dbReference type="ARBA" id="ARBA00005446"/>
    </source>
</evidence>
<evidence type="ECO:0000256" key="4">
    <source>
        <dbReference type="ARBA" id="ARBA00022723"/>
    </source>
</evidence>
<dbReference type="Gene3D" id="1.10.10.10">
    <property type="entry name" value="Winged helix-like DNA-binding domain superfamily/Winged helix DNA-binding domain"/>
    <property type="match status" value="1"/>
</dbReference>
<comment type="cofactor">
    <cofactor evidence="1">
        <name>Mg(2+)</name>
        <dbReference type="ChEBI" id="CHEBI:18420"/>
    </cofactor>
</comment>
<accession>A0ABW2DPU9</accession>
<dbReference type="SUPFAM" id="SSF46785">
    <property type="entry name" value="Winged helix' DNA-binding domain"/>
    <property type="match status" value="1"/>
</dbReference>
<dbReference type="PANTHER" id="PTHR13710">
    <property type="entry name" value="DNA HELICASE RECQ FAMILY MEMBER"/>
    <property type="match status" value="1"/>
</dbReference>
<feature type="domain" description="Helicase ATP-binding" evidence="18">
    <location>
        <begin position="27"/>
        <end position="195"/>
    </location>
</feature>
<evidence type="ECO:0000256" key="13">
    <source>
        <dbReference type="ARBA" id="ARBA00023204"/>
    </source>
</evidence>
<comment type="similarity">
    <text evidence="3">Belongs to the helicase family. RecQ subfamily.</text>
</comment>
<dbReference type="InterPro" id="IPR036390">
    <property type="entry name" value="WH_DNA-bd_sf"/>
</dbReference>
<dbReference type="InterPro" id="IPR014001">
    <property type="entry name" value="Helicase_ATP-bd"/>
</dbReference>
<evidence type="ECO:0000256" key="15">
    <source>
        <dbReference type="ARBA" id="ARBA00034617"/>
    </source>
</evidence>
<evidence type="ECO:0000256" key="7">
    <source>
        <dbReference type="ARBA" id="ARBA00022801"/>
    </source>
</evidence>
<dbReference type="InterPro" id="IPR001650">
    <property type="entry name" value="Helicase_C-like"/>
</dbReference>
<evidence type="ECO:0000256" key="9">
    <source>
        <dbReference type="ARBA" id="ARBA00022833"/>
    </source>
</evidence>
<evidence type="ECO:0000256" key="14">
    <source>
        <dbReference type="ARBA" id="ARBA00023235"/>
    </source>
</evidence>
<dbReference type="InterPro" id="IPR044876">
    <property type="entry name" value="HRDC_dom_sf"/>
</dbReference>
<dbReference type="InterPro" id="IPR029491">
    <property type="entry name" value="Helicase_HTH"/>
</dbReference>
<dbReference type="Pfam" id="PF16124">
    <property type="entry name" value="RecQ_Zn_bind"/>
    <property type="match status" value="1"/>
</dbReference>
<keyword evidence="12" id="KW-0233">DNA recombination</keyword>
<proteinExistence type="inferred from homology"/>
<keyword evidence="14" id="KW-0413">Isomerase</keyword>
<dbReference type="SMART" id="SM00956">
    <property type="entry name" value="RQC"/>
    <property type="match status" value="1"/>
</dbReference>
<reference evidence="21" key="1">
    <citation type="journal article" date="2019" name="Int. J. Syst. Evol. Microbiol.">
        <title>The Global Catalogue of Microorganisms (GCM) 10K type strain sequencing project: providing services to taxonomists for standard genome sequencing and annotation.</title>
        <authorList>
            <consortium name="The Broad Institute Genomics Platform"/>
            <consortium name="The Broad Institute Genome Sequencing Center for Infectious Disease"/>
            <person name="Wu L."/>
            <person name="Ma J."/>
        </authorList>
    </citation>
    <scope>NUCLEOTIDE SEQUENCE [LARGE SCALE GENOMIC DNA]</scope>
    <source>
        <strain evidence="21">CGMCC 4.7393</strain>
    </source>
</reference>
<dbReference type="Gene3D" id="3.40.50.300">
    <property type="entry name" value="P-loop containing nucleotide triphosphate hydrolases"/>
    <property type="match status" value="2"/>
</dbReference>
<evidence type="ECO:0000259" key="17">
    <source>
        <dbReference type="PROSITE" id="PS50967"/>
    </source>
</evidence>
<evidence type="ECO:0000256" key="8">
    <source>
        <dbReference type="ARBA" id="ARBA00022806"/>
    </source>
</evidence>
<keyword evidence="7" id="KW-0378">Hydrolase</keyword>
<dbReference type="Pfam" id="PF00270">
    <property type="entry name" value="DEAD"/>
    <property type="match status" value="1"/>
</dbReference>
<dbReference type="InterPro" id="IPR002121">
    <property type="entry name" value="HRDC_dom"/>
</dbReference>
<dbReference type="InterPro" id="IPR018982">
    <property type="entry name" value="RQC_domain"/>
</dbReference>
<dbReference type="InterPro" id="IPR036388">
    <property type="entry name" value="WH-like_DNA-bd_sf"/>
</dbReference>
<dbReference type="NCBIfam" id="TIGR00614">
    <property type="entry name" value="recQ_fam"/>
    <property type="match status" value="1"/>
</dbReference>
<dbReference type="GO" id="GO:0004386">
    <property type="term" value="F:helicase activity"/>
    <property type="evidence" value="ECO:0007669"/>
    <property type="project" value="UniProtKB-KW"/>
</dbReference>
<dbReference type="Pfam" id="PF14493">
    <property type="entry name" value="HTH_40"/>
    <property type="match status" value="1"/>
</dbReference>
<dbReference type="Proteomes" id="UP001596405">
    <property type="component" value="Unassembled WGS sequence"/>
</dbReference>
<dbReference type="CDD" id="cd18794">
    <property type="entry name" value="SF2_C_RecQ"/>
    <property type="match status" value="1"/>
</dbReference>
<dbReference type="InterPro" id="IPR004589">
    <property type="entry name" value="DNA_helicase_ATP-dep_RecQ"/>
</dbReference>
<dbReference type="SMART" id="SM00487">
    <property type="entry name" value="DEXDc"/>
    <property type="match status" value="1"/>
</dbReference>
<dbReference type="Pfam" id="PF09382">
    <property type="entry name" value="RQC"/>
    <property type="match status" value="1"/>
</dbReference>
<evidence type="ECO:0000313" key="21">
    <source>
        <dbReference type="Proteomes" id="UP001596405"/>
    </source>
</evidence>
<dbReference type="SUPFAM" id="SSF47819">
    <property type="entry name" value="HRDC-like"/>
    <property type="match status" value="1"/>
</dbReference>
<organism evidence="20 21">
    <name type="scientific">Rufibacter roseus</name>
    <dbReference type="NCBI Taxonomy" id="1567108"/>
    <lineage>
        <taxon>Bacteria</taxon>
        <taxon>Pseudomonadati</taxon>
        <taxon>Bacteroidota</taxon>
        <taxon>Cytophagia</taxon>
        <taxon>Cytophagales</taxon>
        <taxon>Hymenobacteraceae</taxon>
        <taxon>Rufibacter</taxon>
    </lineage>
</organism>
<feature type="domain" description="HRDC" evidence="17">
    <location>
        <begin position="526"/>
        <end position="606"/>
    </location>
</feature>
<sequence>MGIREAREVLKLYFGYDKFRPGQEEIVTSVLEKRDTVVLMPTGGGKSICYQVPGLVMPGISVVVSPLIALMKDQVEALLSNGVQAAYLNSSQSSAEQQRVEQQCYDGKLKMLYVSPEKLLSAGFFSFLKSLKINLFAIDEAHCISAWGHDFRPEYLQLKNLKLQFPDVPVIALTATADRLTQRDILTQLYLQDPKVFISSFDRPNIYLQVKPGQKRMEAILDFLEERPFQPGIIYCLSRKATETMARKLQEKGYNADYYHAGLSARDREKVQEKFLQDNVMIMCATIAFGMGIDKSNVRWVIHYNLPKNLESYYQEIGRGGRDGAPAEALLFHSLGDVMTLRDFITQGGENSKEQALSLAKLDRMQQYAESTSCRRKTLMHYFGEEYQKDCGNCDICDNPPTSFNGTELAQKILSAVARTKETVASAQVVDILRGSRNQMTLNKGYDKLKTFGAGRDVPAQEWQRYIHQLINKGLLDIAYDEHGALKLNANSKEVLFDGKQVELVKFQPIDPKEEKEKRTKGKSRSAVENALFEHLRQLRKELAAERNIPPYVVFTDNTLQEIVEMRPTNKPAFLSISGVAQAKYEQYGEIFINAILGFLAQQADQQQARLKGTTHLVTYELLRQGKTLEEISEQRQVQMTTIFSHLATLYQQGYDVDLKPYLSDWEYERVREGILQTNQITAMKPIYDYLEGEIDYGKIRLAIGRYNREKEAVNR</sequence>
<evidence type="ECO:0000259" key="19">
    <source>
        <dbReference type="PROSITE" id="PS51194"/>
    </source>
</evidence>
<evidence type="ECO:0000256" key="5">
    <source>
        <dbReference type="ARBA" id="ARBA00022741"/>
    </source>
</evidence>
<evidence type="ECO:0000259" key="18">
    <source>
        <dbReference type="PROSITE" id="PS51192"/>
    </source>
</evidence>
<dbReference type="Pfam" id="PF00570">
    <property type="entry name" value="HRDC"/>
    <property type="match status" value="1"/>
</dbReference>
<comment type="catalytic activity">
    <reaction evidence="15">
        <text>Couples ATP hydrolysis with the unwinding of duplex DNA by translocating in the 3'-5' direction.</text>
        <dbReference type="EC" id="5.6.2.4"/>
    </reaction>
</comment>
<keyword evidence="8 20" id="KW-0347">Helicase</keyword>
<evidence type="ECO:0000256" key="2">
    <source>
        <dbReference type="ARBA" id="ARBA00001947"/>
    </source>
</evidence>
<dbReference type="PANTHER" id="PTHR13710:SF105">
    <property type="entry name" value="ATP-DEPENDENT DNA HELICASE Q1"/>
    <property type="match status" value="1"/>
</dbReference>
<evidence type="ECO:0000256" key="1">
    <source>
        <dbReference type="ARBA" id="ARBA00001946"/>
    </source>
</evidence>
<dbReference type="RefSeq" id="WP_066620675.1">
    <property type="nucleotide sequence ID" value="NZ_JBHSYQ010000016.1"/>
</dbReference>
<keyword evidence="9" id="KW-0862">Zinc</keyword>
<dbReference type="Gene3D" id="1.10.150.80">
    <property type="entry name" value="HRDC domain"/>
    <property type="match status" value="1"/>
</dbReference>
<keyword evidence="5" id="KW-0547">Nucleotide-binding</keyword>
<keyword evidence="4" id="KW-0479">Metal-binding</keyword>
<evidence type="ECO:0000256" key="16">
    <source>
        <dbReference type="NCBIfam" id="TIGR01389"/>
    </source>
</evidence>
<keyword evidence="10" id="KW-0067">ATP-binding</keyword>
<dbReference type="InterPro" id="IPR027417">
    <property type="entry name" value="P-loop_NTPase"/>
</dbReference>
<dbReference type="InterPro" id="IPR011545">
    <property type="entry name" value="DEAD/DEAH_box_helicase_dom"/>
</dbReference>
<evidence type="ECO:0000256" key="11">
    <source>
        <dbReference type="ARBA" id="ARBA00023125"/>
    </source>
</evidence>
<dbReference type="SMART" id="SM00490">
    <property type="entry name" value="HELICc"/>
    <property type="match status" value="1"/>
</dbReference>
<dbReference type="SMART" id="SM00341">
    <property type="entry name" value="HRDC"/>
    <property type="match status" value="1"/>
</dbReference>
<dbReference type="InterPro" id="IPR006293">
    <property type="entry name" value="DNA_helicase_ATP-dep_RecQ_bac"/>
</dbReference>
<dbReference type="EMBL" id="JBHSYQ010000016">
    <property type="protein sequence ID" value="MFC6999770.1"/>
    <property type="molecule type" value="Genomic_DNA"/>
</dbReference>
<comment type="caution">
    <text evidence="20">The sequence shown here is derived from an EMBL/GenBank/DDBJ whole genome shotgun (WGS) entry which is preliminary data.</text>
</comment>
<dbReference type="PROSITE" id="PS51194">
    <property type="entry name" value="HELICASE_CTER"/>
    <property type="match status" value="1"/>
</dbReference>
<dbReference type="PROSITE" id="PS50967">
    <property type="entry name" value="HRDC"/>
    <property type="match status" value="1"/>
</dbReference>
<dbReference type="PROSITE" id="PS51192">
    <property type="entry name" value="HELICASE_ATP_BIND_1"/>
    <property type="match status" value="1"/>
</dbReference>
<protein>
    <recommendedName>
        <fullName evidence="16">DNA helicase RecQ</fullName>
        <ecNumber evidence="16">5.6.2.4</ecNumber>
    </recommendedName>
</protein>
<dbReference type="NCBIfam" id="TIGR01389">
    <property type="entry name" value="recQ"/>
    <property type="match status" value="1"/>
</dbReference>
<evidence type="ECO:0000313" key="20">
    <source>
        <dbReference type="EMBL" id="MFC6999770.1"/>
    </source>
</evidence>
<evidence type="ECO:0000256" key="10">
    <source>
        <dbReference type="ARBA" id="ARBA00022840"/>
    </source>
</evidence>
<gene>
    <name evidence="20" type="primary">recQ</name>
    <name evidence="20" type="ORF">ACFQHR_19195</name>
</gene>
<keyword evidence="11" id="KW-0238">DNA-binding</keyword>
<keyword evidence="21" id="KW-1185">Reference proteome</keyword>
<evidence type="ECO:0000256" key="12">
    <source>
        <dbReference type="ARBA" id="ARBA00023172"/>
    </source>
</evidence>
<keyword evidence="13" id="KW-0234">DNA repair</keyword>
<dbReference type="Pfam" id="PF00271">
    <property type="entry name" value="Helicase_C"/>
    <property type="match status" value="1"/>
</dbReference>
<dbReference type="InterPro" id="IPR010997">
    <property type="entry name" value="HRDC-like_sf"/>
</dbReference>